<keyword evidence="2" id="KW-1185">Reference proteome</keyword>
<dbReference type="OMA" id="IRQYGWM"/>
<sequence length="107" mass="11440">MEATTKSGDTITLDTTQDTGLGFRPGDIVHFSKSLRHGKVALIRGKADGLLWFSVFHTVEDAEAPAALRAPVDTASCRTKEEFIRSFGWVLDSKSNSAAQGEGAATN</sequence>
<dbReference type="OrthoDB" id="270247at2759"/>
<dbReference type="RefSeq" id="XP_029241567.1">
    <property type="nucleotide sequence ID" value="XM_029378545.1"/>
</dbReference>
<dbReference type="AlphaFoldDB" id="A0A3R7KVB4"/>
<organism evidence="1 2">
    <name type="scientific">Trypanosoma rangeli</name>
    <dbReference type="NCBI Taxonomy" id="5698"/>
    <lineage>
        <taxon>Eukaryota</taxon>
        <taxon>Discoba</taxon>
        <taxon>Euglenozoa</taxon>
        <taxon>Kinetoplastea</taxon>
        <taxon>Metakinetoplastina</taxon>
        <taxon>Trypanosomatida</taxon>
        <taxon>Trypanosomatidae</taxon>
        <taxon>Trypanosoma</taxon>
        <taxon>Herpetosoma</taxon>
    </lineage>
</organism>
<gene>
    <name evidence="1" type="ORF">TraAM80_01507</name>
</gene>
<proteinExistence type="predicted"/>
<accession>A0A3R7KVB4</accession>
<dbReference type="Proteomes" id="UP000283634">
    <property type="component" value="Unassembled WGS sequence"/>
</dbReference>
<protein>
    <submittedName>
        <fullName evidence="1">Uncharacterized protein</fullName>
    </submittedName>
</protein>
<reference evidence="1 2" key="1">
    <citation type="journal article" date="2018" name="BMC Genomics">
        <title>Genomic comparison of Trypanosoma conorhini and Trypanosoma rangeli to Trypanosoma cruzi strains of high and low virulence.</title>
        <authorList>
            <person name="Bradwell K.R."/>
            <person name="Koparde V.N."/>
            <person name="Matveyev A.V."/>
            <person name="Serrano M.G."/>
            <person name="Alves J.M."/>
            <person name="Parikh H."/>
            <person name="Huang B."/>
            <person name="Lee V."/>
            <person name="Espinosa-Alvarez O."/>
            <person name="Ortiz P.A."/>
            <person name="Costa-Martins A.G."/>
            <person name="Teixeira M.M."/>
            <person name="Buck G.A."/>
        </authorList>
    </citation>
    <scope>NUCLEOTIDE SEQUENCE [LARGE SCALE GENOMIC DNA]</scope>
    <source>
        <strain evidence="1 2">AM80</strain>
    </source>
</reference>
<evidence type="ECO:0000313" key="1">
    <source>
        <dbReference type="EMBL" id="RNF10461.1"/>
    </source>
</evidence>
<comment type="caution">
    <text evidence="1">The sequence shown here is derived from an EMBL/GenBank/DDBJ whole genome shotgun (WGS) entry which is preliminary data.</text>
</comment>
<name>A0A3R7KVB4_TRYRA</name>
<dbReference type="GeneID" id="40325440"/>
<evidence type="ECO:0000313" key="2">
    <source>
        <dbReference type="Proteomes" id="UP000283634"/>
    </source>
</evidence>
<dbReference type="EMBL" id="MKGL01000031">
    <property type="protein sequence ID" value="RNF10461.1"/>
    <property type="molecule type" value="Genomic_DNA"/>
</dbReference>